<proteinExistence type="predicted"/>
<dbReference type="EMBL" id="BART01004353">
    <property type="protein sequence ID" value="GAG69877.1"/>
    <property type="molecule type" value="Genomic_DNA"/>
</dbReference>
<gene>
    <name evidence="1" type="ORF">S01H4_11006</name>
</gene>
<sequence length="173" mass="20075">ENLIEQLMHENEDLKKRIYDLEKENSLIKGKISKIEEKPSEFKEKSLGKETITPTPIISTPVIAEKEDKKTIKLFKKSKKVEVLEPRYTPEPLKEPELEILSDLETPVPTISSSNKPIVEGYSRRQCPHCDNNRQMFIYEEIDKTNIIMAYPRMYGKKFKCGVCGTQWKVASE</sequence>
<name>X1AJW4_9ZZZZ</name>
<evidence type="ECO:0000313" key="1">
    <source>
        <dbReference type="EMBL" id="GAG69877.1"/>
    </source>
</evidence>
<comment type="caution">
    <text evidence="1">The sequence shown here is derived from an EMBL/GenBank/DDBJ whole genome shotgun (WGS) entry which is preliminary data.</text>
</comment>
<dbReference type="AlphaFoldDB" id="X1AJW4"/>
<accession>X1AJW4</accession>
<reference evidence="1" key="1">
    <citation type="journal article" date="2014" name="Front. Microbiol.">
        <title>High frequency of phylogenetically diverse reductive dehalogenase-homologous genes in deep subseafloor sedimentary metagenomes.</title>
        <authorList>
            <person name="Kawai M."/>
            <person name="Futagami T."/>
            <person name="Toyoda A."/>
            <person name="Takaki Y."/>
            <person name="Nishi S."/>
            <person name="Hori S."/>
            <person name="Arai W."/>
            <person name="Tsubouchi T."/>
            <person name="Morono Y."/>
            <person name="Uchiyama I."/>
            <person name="Ito T."/>
            <person name="Fujiyama A."/>
            <person name="Inagaki F."/>
            <person name="Takami H."/>
        </authorList>
    </citation>
    <scope>NUCLEOTIDE SEQUENCE</scope>
    <source>
        <strain evidence="1">Expedition CK06-06</strain>
    </source>
</reference>
<protein>
    <submittedName>
        <fullName evidence="1">Uncharacterized protein</fullName>
    </submittedName>
</protein>
<organism evidence="1">
    <name type="scientific">marine sediment metagenome</name>
    <dbReference type="NCBI Taxonomy" id="412755"/>
    <lineage>
        <taxon>unclassified sequences</taxon>
        <taxon>metagenomes</taxon>
        <taxon>ecological metagenomes</taxon>
    </lineage>
</organism>
<feature type="non-terminal residue" evidence="1">
    <location>
        <position position="1"/>
    </location>
</feature>